<protein>
    <submittedName>
        <fullName evidence="3">Uncharacterized protein</fullName>
    </submittedName>
</protein>
<feature type="compositionally biased region" description="Basic and acidic residues" evidence="2">
    <location>
        <begin position="165"/>
        <end position="176"/>
    </location>
</feature>
<feature type="coiled-coil region" evidence="1">
    <location>
        <begin position="193"/>
        <end position="227"/>
    </location>
</feature>
<evidence type="ECO:0000313" key="4">
    <source>
        <dbReference type="Proteomes" id="UP001056384"/>
    </source>
</evidence>
<accession>A0A9Q9B128</accession>
<proteinExistence type="predicted"/>
<dbReference type="Proteomes" id="UP001056384">
    <property type="component" value="Chromosome 7"/>
</dbReference>
<feature type="region of interest" description="Disordered" evidence="2">
    <location>
        <begin position="269"/>
        <end position="290"/>
    </location>
</feature>
<name>A0A9Q9B128_9PEZI</name>
<keyword evidence="1" id="KW-0175">Coiled coil</keyword>
<evidence type="ECO:0000256" key="1">
    <source>
        <dbReference type="SAM" id="Coils"/>
    </source>
</evidence>
<dbReference type="EMBL" id="CP099424">
    <property type="protein sequence ID" value="USW55512.1"/>
    <property type="molecule type" value="Genomic_DNA"/>
</dbReference>
<keyword evidence="4" id="KW-1185">Reference proteome</keyword>
<dbReference type="AlphaFoldDB" id="A0A9Q9B128"/>
<evidence type="ECO:0000313" key="3">
    <source>
        <dbReference type="EMBL" id="USW55512.1"/>
    </source>
</evidence>
<sequence length="290" mass="33587">MARYYYDGLATESAAYRAFFRLDMQELPKHVKSFSYDQKGYPIVHFGERHCRMPGKHGFCPYKERGRGELHEHLERVHRSSKIKKANRSNGHPSKIESDAMIVVADEFFKDLMGDLDYEGKDVAIKQESEQETENNVVQGGRKRKELKKRRTGEVFVPLDGNQLKQEEGAEPHTEPEATSSAVPTQAPKGGIDEEAQLELELEELRLQRLDIQIARAQLKLAAIKKENCWLMAQRWAHRQRFGAEGQRVQCDSSKQSIVYAQWMEWDSASREVPERRKPKHWTKFTGDSR</sequence>
<evidence type="ECO:0000256" key="2">
    <source>
        <dbReference type="SAM" id="MobiDB-lite"/>
    </source>
</evidence>
<organism evidence="3 4">
    <name type="scientific">Septoria linicola</name>
    <dbReference type="NCBI Taxonomy" id="215465"/>
    <lineage>
        <taxon>Eukaryota</taxon>
        <taxon>Fungi</taxon>
        <taxon>Dikarya</taxon>
        <taxon>Ascomycota</taxon>
        <taxon>Pezizomycotina</taxon>
        <taxon>Dothideomycetes</taxon>
        <taxon>Dothideomycetidae</taxon>
        <taxon>Mycosphaerellales</taxon>
        <taxon>Mycosphaerellaceae</taxon>
        <taxon>Septoria</taxon>
    </lineage>
</organism>
<reference evidence="3" key="1">
    <citation type="submission" date="2022-06" db="EMBL/GenBank/DDBJ databases">
        <title>Complete genome sequences of two strains of the flax pathogen Septoria linicola.</title>
        <authorList>
            <person name="Lapalu N."/>
            <person name="Simon A."/>
            <person name="Demenou B."/>
            <person name="Paumier D."/>
            <person name="Guillot M.-P."/>
            <person name="Gout L."/>
            <person name="Valade R."/>
        </authorList>
    </citation>
    <scope>NUCLEOTIDE SEQUENCE</scope>
    <source>
        <strain evidence="3">SE15195</strain>
    </source>
</reference>
<feature type="region of interest" description="Disordered" evidence="2">
    <location>
        <begin position="160"/>
        <end position="189"/>
    </location>
</feature>
<gene>
    <name evidence="3" type="ORF">Slin15195_G088310</name>
</gene>